<evidence type="ECO:0000256" key="1">
    <source>
        <dbReference type="SAM" id="SignalP"/>
    </source>
</evidence>
<evidence type="ECO:0000313" key="2">
    <source>
        <dbReference type="EMBL" id="KAK8056783.1"/>
    </source>
</evidence>
<organism evidence="2 3">
    <name type="scientific">Apiospora rasikravindrae</name>
    <dbReference type="NCBI Taxonomy" id="990691"/>
    <lineage>
        <taxon>Eukaryota</taxon>
        <taxon>Fungi</taxon>
        <taxon>Dikarya</taxon>
        <taxon>Ascomycota</taxon>
        <taxon>Pezizomycotina</taxon>
        <taxon>Sordariomycetes</taxon>
        <taxon>Xylariomycetidae</taxon>
        <taxon>Amphisphaeriales</taxon>
        <taxon>Apiosporaceae</taxon>
        <taxon>Apiospora</taxon>
    </lineage>
</organism>
<proteinExistence type="predicted"/>
<evidence type="ECO:0008006" key="4">
    <source>
        <dbReference type="Google" id="ProtNLM"/>
    </source>
</evidence>
<protein>
    <recommendedName>
        <fullName evidence="4">Secreted protein</fullName>
    </recommendedName>
</protein>
<feature type="chain" id="PRO_5046105802" description="Secreted protein" evidence="1">
    <location>
        <begin position="16"/>
        <end position="144"/>
    </location>
</feature>
<accession>A0ABR1UD07</accession>
<reference evidence="2 3" key="1">
    <citation type="submission" date="2023-01" db="EMBL/GenBank/DDBJ databases">
        <title>Analysis of 21 Apiospora genomes using comparative genomics revels a genus with tremendous synthesis potential of carbohydrate active enzymes and secondary metabolites.</title>
        <authorList>
            <person name="Sorensen T."/>
        </authorList>
    </citation>
    <scope>NUCLEOTIDE SEQUENCE [LARGE SCALE GENOMIC DNA]</scope>
    <source>
        <strain evidence="2 3">CBS 33761</strain>
    </source>
</reference>
<dbReference type="Proteomes" id="UP001444661">
    <property type="component" value="Unassembled WGS sequence"/>
</dbReference>
<gene>
    <name evidence="2" type="ORF">PG993_002010</name>
</gene>
<sequence length="144" mass="14866">MSLVTLLLGGSLVETWVEVGSSTTGVDVLSDTVNEAVPLSLGESPVDGPGLDEVADHDVLGNTLSEELVVVTIIPELVLDALFDDDAGGSVAVTYTVVGMYTVVVKEAEHSALFGPRAAAPTTSPPMTMIGTDGAHAETRRIFV</sequence>
<name>A0ABR1UD07_9PEZI</name>
<keyword evidence="1" id="KW-0732">Signal</keyword>
<keyword evidence="3" id="KW-1185">Reference proteome</keyword>
<comment type="caution">
    <text evidence="2">The sequence shown here is derived from an EMBL/GenBank/DDBJ whole genome shotgun (WGS) entry which is preliminary data.</text>
</comment>
<evidence type="ECO:0000313" key="3">
    <source>
        <dbReference type="Proteomes" id="UP001444661"/>
    </source>
</evidence>
<feature type="signal peptide" evidence="1">
    <location>
        <begin position="1"/>
        <end position="15"/>
    </location>
</feature>
<dbReference type="EMBL" id="JAQQWK010000001">
    <property type="protein sequence ID" value="KAK8056783.1"/>
    <property type="molecule type" value="Genomic_DNA"/>
</dbReference>